<dbReference type="PANTHER" id="PTHR43394:SF1">
    <property type="entry name" value="ATP-BINDING CASSETTE SUB-FAMILY B MEMBER 10, MITOCHONDRIAL"/>
    <property type="match status" value="1"/>
</dbReference>
<dbReference type="GO" id="GO:0005774">
    <property type="term" value="C:vacuolar membrane"/>
    <property type="evidence" value="ECO:0007669"/>
    <property type="project" value="UniProtKB-SubCell"/>
</dbReference>
<evidence type="ECO:0000256" key="1">
    <source>
        <dbReference type="ARBA" id="ARBA00004128"/>
    </source>
</evidence>
<dbReference type="PANTHER" id="PTHR43394">
    <property type="entry name" value="ATP-DEPENDENT PERMEASE MDL1, MITOCHONDRIAL"/>
    <property type="match status" value="1"/>
</dbReference>
<keyword evidence="5 10" id="KW-0812">Transmembrane</keyword>
<dbReference type="GO" id="GO:0016887">
    <property type="term" value="F:ATP hydrolysis activity"/>
    <property type="evidence" value="ECO:0007669"/>
    <property type="project" value="InterPro"/>
</dbReference>
<feature type="transmembrane region" description="Helical" evidence="10">
    <location>
        <begin position="215"/>
        <end position="234"/>
    </location>
</feature>
<dbReference type="GO" id="GO:0005524">
    <property type="term" value="F:ATP binding"/>
    <property type="evidence" value="ECO:0007669"/>
    <property type="project" value="UniProtKB-KW"/>
</dbReference>
<dbReference type="SMART" id="SM00382">
    <property type="entry name" value="AAA"/>
    <property type="match status" value="1"/>
</dbReference>
<keyword evidence="3" id="KW-0813">Transport</keyword>
<dbReference type="InterPro" id="IPR036640">
    <property type="entry name" value="ABC1_TM_sf"/>
</dbReference>
<evidence type="ECO:0000256" key="10">
    <source>
        <dbReference type="SAM" id="Phobius"/>
    </source>
</evidence>
<dbReference type="AlphaFoldDB" id="A0AAF0QKS9"/>
<evidence type="ECO:0000313" key="14">
    <source>
        <dbReference type="Proteomes" id="UP001234989"/>
    </source>
</evidence>
<dbReference type="FunFam" id="1.20.1560.10:FF:000058">
    <property type="entry name" value="ABC transporter B family member 25"/>
    <property type="match status" value="1"/>
</dbReference>
<dbReference type="InterPro" id="IPR003593">
    <property type="entry name" value="AAA+_ATPase"/>
</dbReference>
<reference evidence="13" key="1">
    <citation type="submission" date="2023-08" db="EMBL/GenBank/DDBJ databases">
        <title>A de novo genome assembly of Solanum verrucosum Schlechtendal, a Mexican diploid species geographically isolated from the other diploid A-genome species in potato relatives.</title>
        <authorList>
            <person name="Hosaka K."/>
        </authorList>
    </citation>
    <scope>NUCLEOTIDE SEQUENCE</scope>
    <source>
        <tissue evidence="13">Young leaves</tissue>
    </source>
</reference>
<dbReference type="PROSITE" id="PS50893">
    <property type="entry name" value="ABC_TRANSPORTER_2"/>
    <property type="match status" value="1"/>
</dbReference>
<dbReference type="Pfam" id="PF00664">
    <property type="entry name" value="ABC_membrane"/>
    <property type="match status" value="1"/>
</dbReference>
<dbReference type="EMBL" id="CP133614">
    <property type="protein sequence ID" value="WMV21694.1"/>
    <property type="molecule type" value="Genomic_DNA"/>
</dbReference>
<dbReference type="InterPro" id="IPR011527">
    <property type="entry name" value="ABC1_TM_dom"/>
</dbReference>
<keyword evidence="7" id="KW-0067">ATP-binding</keyword>
<feature type="transmembrane region" description="Helical" evidence="10">
    <location>
        <begin position="353"/>
        <end position="373"/>
    </location>
</feature>
<evidence type="ECO:0000256" key="2">
    <source>
        <dbReference type="ARBA" id="ARBA00007577"/>
    </source>
</evidence>
<feature type="transmembrane region" description="Helical" evidence="10">
    <location>
        <begin position="321"/>
        <end position="341"/>
    </location>
</feature>
<dbReference type="SUPFAM" id="SSF52540">
    <property type="entry name" value="P-loop containing nucleoside triphosphate hydrolases"/>
    <property type="match status" value="1"/>
</dbReference>
<feature type="transmembrane region" description="Helical" evidence="10">
    <location>
        <begin position="115"/>
        <end position="136"/>
    </location>
</feature>
<organism evidence="13 14">
    <name type="scientific">Solanum verrucosum</name>
    <dbReference type="NCBI Taxonomy" id="315347"/>
    <lineage>
        <taxon>Eukaryota</taxon>
        <taxon>Viridiplantae</taxon>
        <taxon>Streptophyta</taxon>
        <taxon>Embryophyta</taxon>
        <taxon>Tracheophyta</taxon>
        <taxon>Spermatophyta</taxon>
        <taxon>Magnoliopsida</taxon>
        <taxon>eudicotyledons</taxon>
        <taxon>Gunneridae</taxon>
        <taxon>Pentapetalae</taxon>
        <taxon>asterids</taxon>
        <taxon>lamiids</taxon>
        <taxon>Solanales</taxon>
        <taxon>Solanaceae</taxon>
        <taxon>Solanoideae</taxon>
        <taxon>Solaneae</taxon>
        <taxon>Solanum</taxon>
    </lineage>
</organism>
<evidence type="ECO:0000259" key="12">
    <source>
        <dbReference type="PROSITE" id="PS50929"/>
    </source>
</evidence>
<evidence type="ECO:0000256" key="4">
    <source>
        <dbReference type="ARBA" id="ARBA00022554"/>
    </source>
</evidence>
<dbReference type="CDD" id="cd18780">
    <property type="entry name" value="ABC_6TM_AtABCB27_like"/>
    <property type="match status" value="1"/>
</dbReference>
<evidence type="ECO:0000259" key="11">
    <source>
        <dbReference type="PROSITE" id="PS50893"/>
    </source>
</evidence>
<dbReference type="InterPro" id="IPR017871">
    <property type="entry name" value="ABC_transporter-like_CS"/>
</dbReference>
<keyword evidence="14" id="KW-1185">Reference proteome</keyword>
<dbReference type="GO" id="GO:0010044">
    <property type="term" value="P:response to aluminum ion"/>
    <property type="evidence" value="ECO:0007669"/>
    <property type="project" value="UniProtKB-ARBA"/>
</dbReference>
<evidence type="ECO:0000256" key="9">
    <source>
        <dbReference type="ARBA" id="ARBA00023136"/>
    </source>
</evidence>
<keyword evidence="4" id="KW-0926">Vacuole</keyword>
<comment type="subcellular location">
    <subcellularLocation>
        <location evidence="1">Vacuole membrane</location>
        <topology evidence="1">Multi-pass membrane protein</topology>
    </subcellularLocation>
</comment>
<dbReference type="InterPro" id="IPR003439">
    <property type="entry name" value="ABC_transporter-like_ATP-bd"/>
</dbReference>
<dbReference type="Pfam" id="PF00005">
    <property type="entry name" value="ABC_tran"/>
    <property type="match status" value="1"/>
</dbReference>
<dbReference type="GO" id="GO:0015421">
    <property type="term" value="F:ABC-type oligopeptide transporter activity"/>
    <property type="evidence" value="ECO:0007669"/>
    <property type="project" value="TreeGrafter"/>
</dbReference>
<evidence type="ECO:0000256" key="5">
    <source>
        <dbReference type="ARBA" id="ARBA00022692"/>
    </source>
</evidence>
<dbReference type="FunFam" id="3.40.50.300:FF:000836">
    <property type="entry name" value="ABC transporter B family member 25"/>
    <property type="match status" value="1"/>
</dbReference>
<keyword evidence="8 10" id="KW-1133">Transmembrane helix</keyword>
<dbReference type="CDD" id="cd03249">
    <property type="entry name" value="ABC_MTABC3_MDL1_MDL2"/>
    <property type="match status" value="1"/>
</dbReference>
<keyword evidence="9 10" id="KW-0472">Membrane</keyword>
<evidence type="ECO:0000256" key="7">
    <source>
        <dbReference type="ARBA" id="ARBA00022840"/>
    </source>
</evidence>
<feature type="transmembrane region" description="Helical" evidence="10">
    <location>
        <begin position="64"/>
        <end position="84"/>
    </location>
</feature>
<name>A0AAF0QKS9_SOLVR</name>
<sequence length="656" mass="70448">MDGHSGMHGHGFGNARTPLLDRHALGRKRNDAGDGQLGDLEHGDSVPAPNVGFGRVISLAKPEAGNLVLATIALLFAATSSILIPKFGGKIIDIVSGDIQTPEQKSEALNAVKNTILEIFLIVIVGSVCTALRAWLFSSASERVVARLRKNLLSHLVHQEIAFFDVTRTGELLSRLSEDTQIIKNAATTNLSEALRNLATAFIGLGFMFQTSWKLTLLSLAVVPVISVAVRRFGRYMRELSHKTQAAAAVASSIAECFVNIHIAGKYMFAGSYYETFGAIRTVRSFAQEDYEISRYSEKVDETLNLGLGQAKVVGLFSGSLNAASTLSVIVVVIYGATLTIQGAMTPGALTSFILYSLTVGSSVSGLSGLYTVAMKAAGASRRVFQILDRTSSMPKSGDLCPLGDQAAEVELDDVWFAYPSRPSHMVLKGITMKLQSGSKVALVGPSGGGKTTIANLIERFYDPVKGKILLNGVSLVEISHKHLHHKVSIVSQEPVLFNCSIEENIAYGLGGKASSEDIEKAAKMANAHEFVSKFPEKYQTHVGERGLRLSGGQKQRIAIARALLMNPTILLLDEATSALDAESEYLVQDAMDSLMKGRTVLVIAHRLSTVKSANTVAVVSDGQIVESGTHDDLLNKNGIYTALVRRQLQGYKSDS</sequence>
<dbReference type="PROSITE" id="PS00211">
    <property type="entry name" value="ABC_TRANSPORTER_1"/>
    <property type="match status" value="1"/>
</dbReference>
<feature type="domain" description="ABC transporter" evidence="11">
    <location>
        <begin position="410"/>
        <end position="647"/>
    </location>
</feature>
<keyword evidence="6" id="KW-0547">Nucleotide-binding</keyword>
<dbReference type="InterPro" id="IPR027417">
    <property type="entry name" value="P-loop_NTPase"/>
</dbReference>
<dbReference type="Gene3D" id="3.40.50.300">
    <property type="entry name" value="P-loop containing nucleotide triphosphate hydrolases"/>
    <property type="match status" value="1"/>
</dbReference>
<evidence type="ECO:0000256" key="3">
    <source>
        <dbReference type="ARBA" id="ARBA00022448"/>
    </source>
</evidence>
<dbReference type="InterPro" id="IPR039421">
    <property type="entry name" value="Type_1_exporter"/>
</dbReference>
<evidence type="ECO:0008006" key="15">
    <source>
        <dbReference type="Google" id="ProtNLM"/>
    </source>
</evidence>
<dbReference type="Proteomes" id="UP001234989">
    <property type="component" value="Chromosome 3"/>
</dbReference>
<evidence type="ECO:0000256" key="6">
    <source>
        <dbReference type="ARBA" id="ARBA00022741"/>
    </source>
</evidence>
<protein>
    <recommendedName>
        <fullName evidence="15">ABC transporter B family member 25</fullName>
    </recommendedName>
</protein>
<dbReference type="GO" id="GO:0090374">
    <property type="term" value="P:oligopeptide export from mitochondrion"/>
    <property type="evidence" value="ECO:0007669"/>
    <property type="project" value="TreeGrafter"/>
</dbReference>
<dbReference type="SUPFAM" id="SSF90123">
    <property type="entry name" value="ABC transporter transmembrane region"/>
    <property type="match status" value="1"/>
</dbReference>
<accession>A0AAF0QKS9</accession>
<dbReference type="PROSITE" id="PS50929">
    <property type="entry name" value="ABC_TM1F"/>
    <property type="match status" value="1"/>
</dbReference>
<feature type="domain" description="ABC transmembrane type-1" evidence="12">
    <location>
        <begin position="68"/>
        <end position="376"/>
    </location>
</feature>
<evidence type="ECO:0000313" key="13">
    <source>
        <dbReference type="EMBL" id="WMV21694.1"/>
    </source>
</evidence>
<comment type="similarity">
    <text evidence="2">Belongs to the ABC transporter superfamily. ABCB family. Multidrug resistance exporter (TC 3.A.1.201) subfamily.</text>
</comment>
<proteinExistence type="inferred from homology"/>
<dbReference type="PIRSF" id="PIRSF002773">
    <property type="entry name" value="ABC_prm/ATPase_B"/>
    <property type="match status" value="1"/>
</dbReference>
<dbReference type="GO" id="GO:0005743">
    <property type="term" value="C:mitochondrial inner membrane"/>
    <property type="evidence" value="ECO:0007669"/>
    <property type="project" value="TreeGrafter"/>
</dbReference>
<evidence type="ECO:0000256" key="8">
    <source>
        <dbReference type="ARBA" id="ARBA00022989"/>
    </source>
</evidence>
<dbReference type="Gene3D" id="1.20.1560.10">
    <property type="entry name" value="ABC transporter type 1, transmembrane domain"/>
    <property type="match status" value="1"/>
</dbReference>
<gene>
    <name evidence="13" type="ORF">MTR67_015079</name>
</gene>